<organism evidence="2 3">
    <name type="scientific">Pseudocohnilembus persalinus</name>
    <name type="common">Ciliate</name>
    <dbReference type="NCBI Taxonomy" id="266149"/>
    <lineage>
        <taxon>Eukaryota</taxon>
        <taxon>Sar</taxon>
        <taxon>Alveolata</taxon>
        <taxon>Ciliophora</taxon>
        <taxon>Intramacronucleata</taxon>
        <taxon>Oligohymenophorea</taxon>
        <taxon>Scuticociliatia</taxon>
        <taxon>Philasterida</taxon>
        <taxon>Pseudocohnilembidae</taxon>
        <taxon>Pseudocohnilembus</taxon>
    </lineage>
</organism>
<comment type="caution">
    <text evidence="2">The sequence shown here is derived from an EMBL/GenBank/DDBJ whole genome shotgun (WGS) entry which is preliminary data.</text>
</comment>
<name>A0A0V0QEP6_PSEPJ</name>
<dbReference type="EMBL" id="LDAU01000183">
    <property type="protein sequence ID" value="KRX00639.1"/>
    <property type="molecule type" value="Genomic_DNA"/>
</dbReference>
<protein>
    <submittedName>
        <fullName evidence="2">Uncharacterized protein</fullName>
    </submittedName>
</protein>
<feature type="region of interest" description="Disordered" evidence="1">
    <location>
        <begin position="66"/>
        <end position="98"/>
    </location>
</feature>
<reference evidence="2 3" key="1">
    <citation type="journal article" date="2015" name="Sci. Rep.">
        <title>Genome of the facultative scuticociliatosis pathogen Pseudocohnilembus persalinus provides insight into its virulence through horizontal gene transfer.</title>
        <authorList>
            <person name="Xiong J."/>
            <person name="Wang G."/>
            <person name="Cheng J."/>
            <person name="Tian M."/>
            <person name="Pan X."/>
            <person name="Warren A."/>
            <person name="Jiang C."/>
            <person name="Yuan D."/>
            <person name="Miao W."/>
        </authorList>
    </citation>
    <scope>NUCLEOTIDE SEQUENCE [LARGE SCALE GENOMIC DNA]</scope>
    <source>
        <strain evidence="2">36N120E</strain>
    </source>
</reference>
<evidence type="ECO:0000313" key="2">
    <source>
        <dbReference type="EMBL" id="KRX00639.1"/>
    </source>
</evidence>
<evidence type="ECO:0000256" key="1">
    <source>
        <dbReference type="SAM" id="MobiDB-lite"/>
    </source>
</evidence>
<sequence length="392" mass="46914">MNISQEDLCISDNESSNHINFQFEFRLYEEDQYNTFKYDELNKCKLKDDDNKDKLKQQSNKKLHLQKPFFQEDQSTQYSSETFPNEISQPLNQENPSSSIQANCSYILESNENVYSYQKDFDGFKQQDLQQQQQSVEQKQKIQNKQVEEIKKKPIQKRKYIKKEIYCQENETTKNVIKVFMNKLPQIMIEYFTQIGDRQNKELIKQFQVKHKNIMTKLDVKQFFALSQKIRQLSFKYLTKGALLKIAQSKKCLTKKSNLKYLDVLIMGLMDPNSFTSIKQVDISKKNKKLLKNEQKLEQEQPCSQISDLQQQNQNFDFEQLGLNQQQSQQINIYNYKTEEFENNNLSQWLHENNVQNNGVLENRNIKNNFDYDFQNTYQFQQQDAIENYFIN</sequence>
<feature type="compositionally biased region" description="Polar residues" evidence="1">
    <location>
        <begin position="72"/>
        <end position="98"/>
    </location>
</feature>
<dbReference type="AlphaFoldDB" id="A0A0V0QEP6"/>
<gene>
    <name evidence="2" type="ORF">PPERSA_00866</name>
</gene>
<accession>A0A0V0QEP6</accession>
<dbReference type="Proteomes" id="UP000054937">
    <property type="component" value="Unassembled WGS sequence"/>
</dbReference>
<keyword evidence="3" id="KW-1185">Reference proteome</keyword>
<evidence type="ECO:0000313" key="3">
    <source>
        <dbReference type="Proteomes" id="UP000054937"/>
    </source>
</evidence>
<dbReference type="InParanoid" id="A0A0V0QEP6"/>
<proteinExistence type="predicted"/>